<dbReference type="PANTHER" id="PTHR12856">
    <property type="entry name" value="TRANSCRIPTION INITIATION FACTOR IIH-RELATED"/>
    <property type="match status" value="1"/>
</dbReference>
<gene>
    <name evidence="2" type="ORF">ILEXP_LOCUS26408</name>
</gene>
<protein>
    <recommendedName>
        <fullName evidence="4">BSD domain-containing protein</fullName>
    </recommendedName>
</protein>
<comment type="caution">
    <text evidence="2">The sequence shown here is derived from an EMBL/GenBank/DDBJ whole genome shotgun (WGS) entry which is preliminary data.</text>
</comment>
<dbReference type="Proteomes" id="UP001642360">
    <property type="component" value="Unassembled WGS sequence"/>
</dbReference>
<keyword evidence="1" id="KW-0472">Membrane</keyword>
<proteinExistence type="predicted"/>
<accession>A0ABC8ST24</accession>
<evidence type="ECO:0008006" key="4">
    <source>
        <dbReference type="Google" id="ProtNLM"/>
    </source>
</evidence>
<evidence type="ECO:0000256" key="1">
    <source>
        <dbReference type="SAM" id="Phobius"/>
    </source>
</evidence>
<sequence length="100" mass="11603">MLECATFFSFLWQYFFSSKITSFCIFLINFKLTSTLGLMYTFSGFQMTEKEFWTKYSRAEYLHSTKIVVVAAAEAAEDDELAVFLKQDDMAASEARRKVL</sequence>
<dbReference type="AlphaFoldDB" id="A0ABC8ST24"/>
<evidence type="ECO:0000313" key="2">
    <source>
        <dbReference type="EMBL" id="CAK9157842.1"/>
    </source>
</evidence>
<keyword evidence="3" id="KW-1185">Reference proteome</keyword>
<dbReference type="InterPro" id="IPR027079">
    <property type="entry name" value="Tfb1/GTF2H1"/>
</dbReference>
<keyword evidence="1" id="KW-0812">Transmembrane</keyword>
<keyword evidence="1" id="KW-1133">Transmembrane helix</keyword>
<name>A0ABC8ST24_9AQUA</name>
<feature type="transmembrane region" description="Helical" evidence="1">
    <location>
        <begin position="20"/>
        <end position="42"/>
    </location>
</feature>
<evidence type="ECO:0000313" key="3">
    <source>
        <dbReference type="Proteomes" id="UP001642360"/>
    </source>
</evidence>
<reference evidence="2 3" key="1">
    <citation type="submission" date="2024-02" db="EMBL/GenBank/DDBJ databases">
        <authorList>
            <person name="Vignale AGUSTIN F."/>
            <person name="Sosa J E."/>
            <person name="Modenutti C."/>
        </authorList>
    </citation>
    <scope>NUCLEOTIDE SEQUENCE [LARGE SCALE GENOMIC DNA]</scope>
</reference>
<organism evidence="2 3">
    <name type="scientific">Ilex paraguariensis</name>
    <name type="common">yerba mate</name>
    <dbReference type="NCBI Taxonomy" id="185542"/>
    <lineage>
        <taxon>Eukaryota</taxon>
        <taxon>Viridiplantae</taxon>
        <taxon>Streptophyta</taxon>
        <taxon>Embryophyta</taxon>
        <taxon>Tracheophyta</taxon>
        <taxon>Spermatophyta</taxon>
        <taxon>Magnoliopsida</taxon>
        <taxon>eudicotyledons</taxon>
        <taxon>Gunneridae</taxon>
        <taxon>Pentapetalae</taxon>
        <taxon>asterids</taxon>
        <taxon>campanulids</taxon>
        <taxon>Aquifoliales</taxon>
        <taxon>Aquifoliaceae</taxon>
        <taxon>Ilex</taxon>
    </lineage>
</organism>
<dbReference type="EMBL" id="CAUOFW020003059">
    <property type="protein sequence ID" value="CAK9157842.1"/>
    <property type="molecule type" value="Genomic_DNA"/>
</dbReference>